<evidence type="ECO:0000313" key="3">
    <source>
        <dbReference type="Proteomes" id="UP000077202"/>
    </source>
</evidence>
<proteinExistence type="predicted"/>
<reference evidence="2" key="1">
    <citation type="submission" date="2016-03" db="EMBL/GenBank/DDBJ databases">
        <title>Mechanisms controlling the formation of the plant cell surface in tip-growing cells are functionally conserved among land plants.</title>
        <authorList>
            <person name="Honkanen S."/>
            <person name="Jones V.A."/>
            <person name="Morieri G."/>
            <person name="Champion C."/>
            <person name="Hetherington A.J."/>
            <person name="Kelly S."/>
            <person name="Saint-Marcoux D."/>
            <person name="Proust H."/>
            <person name="Prescott H."/>
            <person name="Dolan L."/>
        </authorList>
    </citation>
    <scope>NUCLEOTIDE SEQUENCE [LARGE SCALE GENOMIC DNA]</scope>
    <source>
        <tissue evidence="2">Whole gametophyte</tissue>
    </source>
</reference>
<keyword evidence="3" id="KW-1185">Reference proteome</keyword>
<evidence type="ECO:0000313" key="2">
    <source>
        <dbReference type="EMBL" id="OAE29435.1"/>
    </source>
</evidence>
<dbReference type="Proteomes" id="UP000077202">
    <property type="component" value="Unassembled WGS sequence"/>
</dbReference>
<accession>A0A176WB36</accession>
<comment type="caution">
    <text evidence="2">The sequence shown here is derived from an EMBL/GenBank/DDBJ whole genome shotgun (WGS) entry which is preliminary data.</text>
</comment>
<organism evidence="2 3">
    <name type="scientific">Marchantia polymorpha subsp. ruderalis</name>
    <dbReference type="NCBI Taxonomy" id="1480154"/>
    <lineage>
        <taxon>Eukaryota</taxon>
        <taxon>Viridiplantae</taxon>
        <taxon>Streptophyta</taxon>
        <taxon>Embryophyta</taxon>
        <taxon>Marchantiophyta</taxon>
        <taxon>Marchantiopsida</taxon>
        <taxon>Marchantiidae</taxon>
        <taxon>Marchantiales</taxon>
        <taxon>Marchantiaceae</taxon>
        <taxon>Marchantia</taxon>
    </lineage>
</organism>
<feature type="compositionally biased region" description="Basic and acidic residues" evidence="1">
    <location>
        <begin position="69"/>
        <end position="79"/>
    </location>
</feature>
<dbReference type="EMBL" id="LVLJ01001460">
    <property type="protein sequence ID" value="OAE29435.1"/>
    <property type="molecule type" value="Genomic_DNA"/>
</dbReference>
<dbReference type="AlphaFoldDB" id="A0A176WB36"/>
<feature type="region of interest" description="Disordered" evidence="1">
    <location>
        <begin position="41"/>
        <end position="85"/>
    </location>
</feature>
<protein>
    <recommendedName>
        <fullName evidence="4">Reverse transcriptase Ty1/copia-type domain-containing protein</fullName>
    </recommendedName>
</protein>
<gene>
    <name evidence="2" type="ORF">AXG93_4548s1120</name>
</gene>
<evidence type="ECO:0008006" key="4">
    <source>
        <dbReference type="Google" id="ProtNLM"/>
    </source>
</evidence>
<sequence>MWDPKSKEMKLGDYTRTFENYSMYNKDTREVRKHKNVKFDMTSESSLEVGHQESEVESEPSQIHTIKVASKESKEEPQKQKGRGKNCVYEKVNRSLRSNTILVALPIPNNIKNAWTSENKVEWREATDKENKLLKKNITWKLVKLPSSVKAIGNQWIFTVKENPDGKVDYDMERGTLKLHQNAYIKRLLKKFGMMDNSPVKTLNEVDLKLVGANNDNKMFHIAKKLAA</sequence>
<evidence type="ECO:0000256" key="1">
    <source>
        <dbReference type="SAM" id="MobiDB-lite"/>
    </source>
</evidence>
<name>A0A176WB36_MARPO</name>